<keyword evidence="3" id="KW-1185">Reference proteome</keyword>
<accession>E3I1I3</accession>
<dbReference type="HOGENOM" id="CLU_2059620_0_0_5"/>
<feature type="compositionally biased region" description="Polar residues" evidence="1">
    <location>
        <begin position="91"/>
        <end position="103"/>
    </location>
</feature>
<reference evidence="3" key="1">
    <citation type="journal article" date="2011" name="J. Bacteriol.">
        <title>Genome sequences of eight morphologically diverse alphaproteobacteria.</title>
        <authorList>
            <consortium name="US DOE Joint Genome Institute"/>
            <person name="Brown P.J."/>
            <person name="Kysela D.T."/>
            <person name="Buechlein A."/>
            <person name="Hemmerich C."/>
            <person name="Brun Y.V."/>
        </authorList>
    </citation>
    <scope>NUCLEOTIDE SEQUENCE [LARGE SCALE GENOMIC DNA]</scope>
    <source>
        <strain evidence="3">ATCC 17100 / ATH 3.1.1 / DSM 162 / LMG 4299</strain>
    </source>
</reference>
<dbReference type="STRING" id="648757.Rvan_2046"/>
<sequence>MKAPRRFGHSGLTLTAAKAAIRAGTFRDLEKKAAGKVKAAMRKPPADEEEFDFDQASPGTPAAELDACIRAMSSTEMDELLEAMAEAADAQQQGSKTSRTAHQTARGVDIWRKALKGKQ</sequence>
<name>E3I1I3_RHOVT</name>
<evidence type="ECO:0000313" key="2">
    <source>
        <dbReference type="EMBL" id="ADP71274.1"/>
    </source>
</evidence>
<proteinExistence type="predicted"/>
<dbReference type="Proteomes" id="UP000001399">
    <property type="component" value="Chromosome"/>
</dbReference>
<dbReference type="EMBL" id="CP002292">
    <property type="protein sequence ID" value="ADP71274.1"/>
    <property type="molecule type" value="Genomic_DNA"/>
</dbReference>
<feature type="region of interest" description="Disordered" evidence="1">
    <location>
        <begin position="37"/>
        <end position="59"/>
    </location>
</feature>
<organism evidence="2 3">
    <name type="scientific">Rhodomicrobium vannielii (strain ATCC 17100 / DSM 162 / LMG 4299 / NCIMB 10020 / ATH 3.1.1)</name>
    <dbReference type="NCBI Taxonomy" id="648757"/>
    <lineage>
        <taxon>Bacteria</taxon>
        <taxon>Pseudomonadati</taxon>
        <taxon>Pseudomonadota</taxon>
        <taxon>Alphaproteobacteria</taxon>
        <taxon>Hyphomicrobiales</taxon>
        <taxon>Hyphomicrobiaceae</taxon>
        <taxon>Rhodomicrobium</taxon>
    </lineage>
</organism>
<evidence type="ECO:0000256" key="1">
    <source>
        <dbReference type="SAM" id="MobiDB-lite"/>
    </source>
</evidence>
<evidence type="ECO:0000313" key="3">
    <source>
        <dbReference type="Proteomes" id="UP000001399"/>
    </source>
</evidence>
<gene>
    <name evidence="2" type="ordered locus">Rvan_2046</name>
</gene>
<dbReference type="RefSeq" id="WP_013419660.1">
    <property type="nucleotide sequence ID" value="NC_014664.1"/>
</dbReference>
<dbReference type="AlphaFoldDB" id="E3I1I3"/>
<protein>
    <submittedName>
        <fullName evidence="2">Uncharacterized protein</fullName>
    </submittedName>
</protein>
<dbReference type="KEGG" id="rva:Rvan_2046"/>
<feature type="region of interest" description="Disordered" evidence="1">
    <location>
        <begin position="86"/>
        <end position="119"/>
    </location>
</feature>